<dbReference type="EMBL" id="GL379795">
    <property type="protein sequence ID" value="EGT59367.1"/>
    <property type="molecule type" value="Genomic_DNA"/>
</dbReference>
<feature type="region of interest" description="Disordered" evidence="1">
    <location>
        <begin position="211"/>
        <end position="234"/>
    </location>
</feature>
<accession>G0MHR9</accession>
<name>G0MHR9_CAEBE</name>
<feature type="compositionally biased region" description="Polar residues" evidence="1">
    <location>
        <begin position="448"/>
        <end position="458"/>
    </location>
</feature>
<dbReference type="HOGENOM" id="CLU_541035_0_0_1"/>
<evidence type="ECO:0000256" key="1">
    <source>
        <dbReference type="SAM" id="MobiDB-lite"/>
    </source>
</evidence>
<proteinExistence type="predicted"/>
<feature type="compositionally biased region" description="Low complexity" evidence="1">
    <location>
        <begin position="42"/>
        <end position="63"/>
    </location>
</feature>
<feature type="region of interest" description="Disordered" evidence="1">
    <location>
        <begin position="437"/>
        <end position="504"/>
    </location>
</feature>
<protein>
    <submittedName>
        <fullName evidence="2">Uncharacterized protein</fullName>
    </submittedName>
</protein>
<gene>
    <name evidence="2" type="ORF">CAEBREN_10760</name>
</gene>
<dbReference type="Proteomes" id="UP000008068">
    <property type="component" value="Unassembled WGS sequence"/>
</dbReference>
<dbReference type="FunCoup" id="G0MHR9">
    <property type="interactions" value="1854"/>
</dbReference>
<dbReference type="OMA" id="PVEPHIN"/>
<feature type="compositionally biased region" description="Basic and acidic residues" evidence="1">
    <location>
        <begin position="377"/>
        <end position="396"/>
    </location>
</feature>
<dbReference type="eggNOG" id="ENOG502TFVM">
    <property type="taxonomic scope" value="Eukaryota"/>
</dbReference>
<feature type="compositionally biased region" description="Polar residues" evidence="1">
    <location>
        <begin position="216"/>
        <end position="231"/>
    </location>
</feature>
<organism evidence="3">
    <name type="scientific">Caenorhabditis brenneri</name>
    <name type="common">Nematode worm</name>
    <dbReference type="NCBI Taxonomy" id="135651"/>
    <lineage>
        <taxon>Eukaryota</taxon>
        <taxon>Metazoa</taxon>
        <taxon>Ecdysozoa</taxon>
        <taxon>Nematoda</taxon>
        <taxon>Chromadorea</taxon>
        <taxon>Rhabditida</taxon>
        <taxon>Rhabditina</taxon>
        <taxon>Rhabditomorpha</taxon>
        <taxon>Rhabditoidea</taxon>
        <taxon>Rhabditidae</taxon>
        <taxon>Peloderinae</taxon>
        <taxon>Caenorhabditis</taxon>
    </lineage>
</organism>
<feature type="compositionally biased region" description="Low complexity" evidence="1">
    <location>
        <begin position="465"/>
        <end position="477"/>
    </location>
</feature>
<feature type="compositionally biased region" description="Polar residues" evidence="1">
    <location>
        <begin position="349"/>
        <end position="359"/>
    </location>
</feature>
<evidence type="ECO:0000313" key="3">
    <source>
        <dbReference type="Proteomes" id="UP000008068"/>
    </source>
</evidence>
<feature type="compositionally biased region" description="Low complexity" evidence="1">
    <location>
        <begin position="362"/>
        <end position="376"/>
    </location>
</feature>
<dbReference type="AlphaFoldDB" id="G0MHR9"/>
<dbReference type="InParanoid" id="G0MHR9"/>
<keyword evidence="3" id="KW-1185">Reference proteome</keyword>
<feature type="region of interest" description="Disordered" evidence="1">
    <location>
        <begin position="1"/>
        <end position="70"/>
    </location>
</feature>
<evidence type="ECO:0000313" key="2">
    <source>
        <dbReference type="EMBL" id="EGT59367.1"/>
    </source>
</evidence>
<sequence>MFEQYKHTAAAPRFNQDNYNTSRSQDTVASNYNHDHRNYPPSDTHSITNSTTTTNSMTDSSSHISNQENNNQYMNTAFPPLHQSNIYQSSFHSSMIDPIGSIIGLRCIYMNGQLAYVPVEPHINLMINKQFGNQVQTNMTQTILPQIQPNMPILAQNAVQPSQNAVPLANPPPRSQSRNDVYQNRQDPYSQANLSRQSANQQYRQNTINAKYGSLPNLSQKPNQDNYQMSSQERHKLELQQQIEDNKRRKALEKQKELEYERKHEREFLEYQKKVQEEDRREKMQMQEKARAMELRNQQVYERQQRQFQNPKKERRPSVPQQQQQQHYNQQYNYNDYPDNEEPIRPAQNMRSSNSFSEYSEQRPSSRSNRNQQRYEQQQHEVKREQRIDSSRPREVEWWQKAESYQDRVCELTIVIDQSYFLSILKAAARQSAVIPTLRGKPPPVPDSQRSGYDSSGNVGEHQSRPSSRTTPSSQRSSDAHSEEPIARNPSGGRKAPTAFTIDA</sequence>
<feature type="region of interest" description="Disordered" evidence="1">
    <location>
        <begin position="304"/>
        <end position="396"/>
    </location>
</feature>
<reference evidence="3" key="1">
    <citation type="submission" date="2011-07" db="EMBL/GenBank/DDBJ databases">
        <authorList>
            <consortium name="Caenorhabditis brenneri Sequencing and Analysis Consortium"/>
            <person name="Wilson R.K."/>
        </authorList>
    </citation>
    <scope>NUCLEOTIDE SEQUENCE [LARGE SCALE GENOMIC DNA]</scope>
    <source>
        <strain evidence="3">PB2801</strain>
    </source>
</reference>
<dbReference type="OrthoDB" id="5838615at2759"/>
<feature type="compositionally biased region" description="Polar residues" evidence="1">
    <location>
        <begin position="15"/>
        <end position="32"/>
    </location>
</feature>
<dbReference type="STRING" id="135651.G0MHR9"/>
<feature type="compositionally biased region" description="Low complexity" evidence="1">
    <location>
        <begin position="321"/>
        <end position="335"/>
    </location>
</feature>
<feature type="region of interest" description="Disordered" evidence="1">
    <location>
        <begin position="161"/>
        <end position="181"/>
    </location>
</feature>